<dbReference type="InterPro" id="IPR016166">
    <property type="entry name" value="FAD-bd_PCMH"/>
</dbReference>
<dbReference type="Gene3D" id="3.30.70.2740">
    <property type="match status" value="1"/>
</dbReference>
<keyword evidence="3" id="KW-0285">Flavoprotein</keyword>
<keyword evidence="6" id="KW-0560">Oxidoreductase</keyword>
<evidence type="ECO:0000256" key="7">
    <source>
        <dbReference type="ARBA" id="ARBA00038897"/>
    </source>
</evidence>
<dbReference type="SUPFAM" id="SSF56176">
    <property type="entry name" value="FAD-binding/transporter-associated domain-like"/>
    <property type="match status" value="1"/>
</dbReference>
<name>A0ABW8ZWA2_9BURK</name>
<accession>A0ABW8ZWA2</accession>
<comment type="caution">
    <text evidence="9">The sequence shown here is derived from an EMBL/GenBank/DDBJ whole genome shotgun (WGS) entry which is preliminary data.</text>
</comment>
<evidence type="ECO:0000256" key="3">
    <source>
        <dbReference type="ARBA" id="ARBA00022630"/>
    </source>
</evidence>
<dbReference type="InterPro" id="IPR016169">
    <property type="entry name" value="FAD-bd_PCMH_sub2"/>
</dbReference>
<evidence type="ECO:0000313" key="9">
    <source>
        <dbReference type="EMBL" id="MFL9887472.1"/>
    </source>
</evidence>
<dbReference type="PANTHER" id="PTHR11748:SF111">
    <property type="entry name" value="D-LACTATE DEHYDROGENASE, MITOCHONDRIAL-RELATED"/>
    <property type="match status" value="1"/>
</dbReference>
<feature type="domain" description="FAD-binding PCMH-type" evidence="8">
    <location>
        <begin position="39"/>
        <end position="216"/>
    </location>
</feature>
<dbReference type="InterPro" id="IPR016164">
    <property type="entry name" value="FAD-linked_Oxase-like_C"/>
</dbReference>
<dbReference type="Proteomes" id="UP001629249">
    <property type="component" value="Unassembled WGS sequence"/>
</dbReference>
<reference evidence="9 10" key="1">
    <citation type="journal article" date="2024" name="Chem. Sci.">
        <title>Discovery of megapolipeptins by genome mining of a Burkholderiales bacteria collection.</title>
        <authorList>
            <person name="Paulo B.S."/>
            <person name="Recchia M.J.J."/>
            <person name="Lee S."/>
            <person name="Fergusson C.H."/>
            <person name="Romanowski S.B."/>
            <person name="Hernandez A."/>
            <person name="Krull N."/>
            <person name="Liu D.Y."/>
            <person name="Cavanagh H."/>
            <person name="Bos A."/>
            <person name="Gray C.A."/>
            <person name="Murphy B.T."/>
            <person name="Linington R.G."/>
            <person name="Eustaquio A.S."/>
        </authorList>
    </citation>
    <scope>NUCLEOTIDE SEQUENCE [LARGE SCALE GENOMIC DNA]</scope>
    <source>
        <strain evidence="9 10">RL16-012-BIC-B</strain>
    </source>
</reference>
<dbReference type="RefSeq" id="WP_408332566.1">
    <property type="nucleotide sequence ID" value="NZ_JAQQFH010000030.1"/>
</dbReference>
<keyword evidence="5" id="KW-0809">Transit peptide</keyword>
<dbReference type="Gene3D" id="3.30.465.10">
    <property type="match status" value="1"/>
</dbReference>
<dbReference type="EC" id="1.1.2.4" evidence="7"/>
<evidence type="ECO:0000256" key="1">
    <source>
        <dbReference type="ARBA" id="ARBA00001974"/>
    </source>
</evidence>
<sequence>MRYGDVSAAIERLKPSFGDRLSLSAAVREQHGKDTTFHPVRAPDAVVFPNVVEEVQQIVRVCADLHVPIIPFGTGTSCEGHVAALHGGICVDTSQLRAVRAIRVDDLDATVEAGVTRKELNAQLHGTGLHFPIDPGADASIGGMVSTRASGTNAVRYGTMREQVLSLEIVLPDGSLVHTGTRARKSAAGYDLTHLFVGSEGTLGIVTAVTLKLHAIPEHIAAATCSFPELSQAVQTVIQTVQAGVPIGRVELLDDTQVEAVNRYSKLALSVAPTLIFEFHGSRGAVQDQIELVKDIADANGGCNFEWAERPEDRSRLWKARHDIWWANLALRPGSQGLPTDVCVPISQLAANIQAAKEDVLQADLIAPICGHVGDGNFHLCFVVNPDCADEMRRVGQVNRRMIERALACGGTCTGEHGIGYGKIDFLRQEAGNAFALHCTVKRAFDPAGIMNPGKITGEPFDAATS</sequence>
<evidence type="ECO:0000256" key="5">
    <source>
        <dbReference type="ARBA" id="ARBA00022946"/>
    </source>
</evidence>
<evidence type="ECO:0000313" key="10">
    <source>
        <dbReference type="Proteomes" id="UP001629249"/>
    </source>
</evidence>
<dbReference type="Gene3D" id="1.10.45.10">
    <property type="entry name" value="Vanillyl-alcohol Oxidase, Chain A, domain 4"/>
    <property type="match status" value="1"/>
</dbReference>
<dbReference type="PANTHER" id="PTHR11748">
    <property type="entry name" value="D-LACTATE DEHYDROGENASE"/>
    <property type="match status" value="1"/>
</dbReference>
<dbReference type="Pfam" id="PF02913">
    <property type="entry name" value="FAD-oxidase_C"/>
    <property type="match status" value="1"/>
</dbReference>
<dbReference type="InterPro" id="IPR036318">
    <property type="entry name" value="FAD-bd_PCMH-like_sf"/>
</dbReference>
<dbReference type="InterPro" id="IPR004113">
    <property type="entry name" value="FAD-bd_oxidored_4_C"/>
</dbReference>
<dbReference type="PROSITE" id="PS51387">
    <property type="entry name" value="FAD_PCMH"/>
    <property type="match status" value="1"/>
</dbReference>
<organism evidence="9 10">
    <name type="scientific">Paraburkholderia agricolaris</name>
    <dbReference type="NCBI Taxonomy" id="2152888"/>
    <lineage>
        <taxon>Bacteria</taxon>
        <taxon>Pseudomonadati</taxon>
        <taxon>Pseudomonadota</taxon>
        <taxon>Betaproteobacteria</taxon>
        <taxon>Burkholderiales</taxon>
        <taxon>Burkholderiaceae</taxon>
        <taxon>Paraburkholderia</taxon>
    </lineage>
</organism>
<dbReference type="Pfam" id="PF01565">
    <property type="entry name" value="FAD_binding_4"/>
    <property type="match status" value="1"/>
</dbReference>
<evidence type="ECO:0000259" key="8">
    <source>
        <dbReference type="PROSITE" id="PS51387"/>
    </source>
</evidence>
<protein>
    <recommendedName>
        <fullName evidence="7">D-lactate dehydrogenase (cytochrome)</fullName>
        <ecNumber evidence="7">1.1.2.4</ecNumber>
    </recommendedName>
</protein>
<keyword evidence="10" id="KW-1185">Reference proteome</keyword>
<gene>
    <name evidence="9" type="ORF">PQR66_30870</name>
</gene>
<keyword evidence="4" id="KW-0274">FAD</keyword>
<comment type="cofactor">
    <cofactor evidence="1">
        <name>FAD</name>
        <dbReference type="ChEBI" id="CHEBI:57692"/>
    </cofactor>
</comment>
<dbReference type="InterPro" id="IPR006094">
    <property type="entry name" value="Oxid_FAD_bind_N"/>
</dbReference>
<proteinExistence type="inferred from homology"/>
<dbReference type="EMBL" id="JAQQFN010000028">
    <property type="protein sequence ID" value="MFL9887472.1"/>
    <property type="molecule type" value="Genomic_DNA"/>
</dbReference>
<dbReference type="SUPFAM" id="SSF55103">
    <property type="entry name" value="FAD-linked oxidases, C-terminal domain"/>
    <property type="match status" value="1"/>
</dbReference>
<evidence type="ECO:0000256" key="6">
    <source>
        <dbReference type="ARBA" id="ARBA00023002"/>
    </source>
</evidence>
<comment type="similarity">
    <text evidence="2">Belongs to the FAD-binding oxidoreductase/transferase type 4 family.</text>
</comment>
<dbReference type="InterPro" id="IPR016171">
    <property type="entry name" value="Vanillyl_alc_oxidase_C-sub2"/>
</dbReference>
<evidence type="ECO:0000256" key="2">
    <source>
        <dbReference type="ARBA" id="ARBA00008000"/>
    </source>
</evidence>
<evidence type="ECO:0000256" key="4">
    <source>
        <dbReference type="ARBA" id="ARBA00022827"/>
    </source>
</evidence>